<organism evidence="3 4">
    <name type="scientific">Butyricicoccus faecihominis</name>
    <dbReference type="NCBI Taxonomy" id="1712515"/>
    <lineage>
        <taxon>Bacteria</taxon>
        <taxon>Bacillati</taxon>
        <taxon>Bacillota</taxon>
        <taxon>Clostridia</taxon>
        <taxon>Eubacteriales</taxon>
        <taxon>Butyricicoccaceae</taxon>
        <taxon>Butyricicoccus</taxon>
    </lineage>
</organism>
<sequence length="457" mass="50231">MFCPNCGTEIKEKKTFCPKCGSPLGVEAVQEDTKTVEAAASTENVHENVIPPQGAPVPSKKGGKKKFIIGGIVAVVLILIAVMIGTSGGNTGSTSTDTYIETVQNGYLGEFTDMTVQKLLSSYYEDLLGCTAEWDGGENDDGQQIVEVKYTDETVGDTTIQFKMLDEQVFKISAFHDPNTEIEKASDLAAELNSLYFMAYTTKHETELDSAEKMKVFIDQLDQISGSAVLYGAAANYTGDRAQLCTLFGEDALETSVPWVLDAYGYLDMNDYAQQDTADTTAVEPASTADASSADYIFPSDRQYITEDNMAGWNQKTALLARNEIYARHGYVFKTQEIQNYFAAKSWYTPNSSYDGSDLSDVEKANVDTISAYEQKMGWTEQDVSPTKLAQGAVSSYVESQGDYCTGFDYVRPYAENEYLVCAKIGEYEWEAEYIVEVNGSDAWVIGRLDGGVFRPV</sequence>
<name>A0ABQ1E185_9FIRM</name>
<keyword evidence="1" id="KW-1133">Transmembrane helix</keyword>
<keyword evidence="4" id="KW-1185">Reference proteome</keyword>
<accession>A0ABQ1E185</accession>
<evidence type="ECO:0000256" key="1">
    <source>
        <dbReference type="SAM" id="Phobius"/>
    </source>
</evidence>
<dbReference type="InterPro" id="IPR026870">
    <property type="entry name" value="Zinc_ribbon_dom"/>
</dbReference>
<dbReference type="Gene3D" id="1.20.58.1690">
    <property type="match status" value="1"/>
</dbReference>
<keyword evidence="1" id="KW-0472">Membrane</keyword>
<reference evidence="3 4" key="1">
    <citation type="submission" date="2020-06" db="EMBL/GenBank/DDBJ databases">
        <title>Characterization of fructooligosaccharide metabolism and fructooligosaccharide-degrading enzymes in human commensal butyrate producers.</title>
        <authorList>
            <person name="Tanno H."/>
            <person name="Fujii T."/>
            <person name="Hirano K."/>
            <person name="Maeno S."/>
            <person name="Tonozuka T."/>
            <person name="Sakamoto M."/>
            <person name="Ohkuma M."/>
            <person name="Tochio T."/>
            <person name="Endo A."/>
        </authorList>
    </citation>
    <scope>NUCLEOTIDE SEQUENCE [LARGE SCALE GENOMIC DNA]</scope>
    <source>
        <strain evidence="3 4">JCM 31056</strain>
    </source>
</reference>
<feature type="transmembrane region" description="Helical" evidence="1">
    <location>
        <begin position="67"/>
        <end position="86"/>
    </location>
</feature>
<gene>
    <name evidence="3" type="ORF">BUFA31_18820</name>
</gene>
<evidence type="ECO:0000313" key="4">
    <source>
        <dbReference type="Proteomes" id="UP000620147"/>
    </source>
</evidence>
<comment type="caution">
    <text evidence="3">The sequence shown here is derived from an EMBL/GenBank/DDBJ whole genome shotgun (WGS) entry which is preliminary data.</text>
</comment>
<dbReference type="Proteomes" id="UP000620147">
    <property type="component" value="Unassembled WGS sequence"/>
</dbReference>
<dbReference type="InterPro" id="IPR025582">
    <property type="entry name" value="YARHG_dom"/>
</dbReference>
<dbReference type="PANTHER" id="PTHR40038:SF1">
    <property type="entry name" value="MEMBRANE-ASSOCIATED PROTEIN TCAA"/>
    <property type="match status" value="1"/>
</dbReference>
<dbReference type="EMBL" id="BLYJ01000024">
    <property type="protein sequence ID" value="GFO88718.1"/>
    <property type="molecule type" value="Genomic_DNA"/>
</dbReference>
<protein>
    <recommendedName>
        <fullName evidence="2">YARHG domain-containing protein</fullName>
    </recommendedName>
</protein>
<evidence type="ECO:0000259" key="2">
    <source>
        <dbReference type="SMART" id="SM01324"/>
    </source>
</evidence>
<proteinExistence type="predicted"/>
<keyword evidence="1" id="KW-0812">Transmembrane</keyword>
<feature type="domain" description="YARHG" evidence="2">
    <location>
        <begin position="294"/>
        <end position="375"/>
    </location>
</feature>
<dbReference type="PANTHER" id="PTHR40038">
    <property type="entry name" value="MEMBRANE-ASSOCIATED PROTEIN TCAA"/>
    <property type="match status" value="1"/>
</dbReference>
<dbReference type="InterPro" id="IPR038434">
    <property type="entry name" value="YARHG_sf"/>
</dbReference>
<dbReference type="Pfam" id="PF13240">
    <property type="entry name" value="Zn_Ribbon_1"/>
    <property type="match status" value="1"/>
</dbReference>
<evidence type="ECO:0000313" key="3">
    <source>
        <dbReference type="EMBL" id="GFO88718.1"/>
    </source>
</evidence>
<dbReference type="SMART" id="SM01324">
    <property type="entry name" value="YARHG"/>
    <property type="match status" value="1"/>
</dbReference>
<dbReference type="Pfam" id="PF13308">
    <property type="entry name" value="YARHG"/>
    <property type="match status" value="1"/>
</dbReference>
<dbReference type="RefSeq" id="WP_118729701.1">
    <property type="nucleotide sequence ID" value="NZ_BLYJ01000024.1"/>
</dbReference>